<evidence type="ECO:0000256" key="3">
    <source>
        <dbReference type="ARBA" id="ARBA00022741"/>
    </source>
</evidence>
<reference evidence="10" key="1">
    <citation type="journal article" date="2021" name="Proc. Natl. Acad. Sci. U.S.A.">
        <title>Three genomes in the algal genus Volvox reveal the fate of a haploid sex-determining region after a transition to homothallism.</title>
        <authorList>
            <person name="Yamamoto K."/>
            <person name="Hamaji T."/>
            <person name="Kawai-Toyooka H."/>
            <person name="Matsuzaki R."/>
            <person name="Takahashi F."/>
            <person name="Nishimura Y."/>
            <person name="Kawachi M."/>
            <person name="Noguchi H."/>
            <person name="Minakuchi Y."/>
            <person name="Umen J.G."/>
            <person name="Toyoda A."/>
            <person name="Nozaki H."/>
        </authorList>
    </citation>
    <scope>NUCLEOTIDE SEQUENCE</scope>
    <source>
        <strain evidence="10">NIES-3785</strain>
    </source>
</reference>
<keyword evidence="5 8" id="KW-0472">Membrane</keyword>
<dbReference type="GO" id="GO:0001653">
    <property type="term" value="F:peptide receptor activity"/>
    <property type="evidence" value="ECO:0007669"/>
    <property type="project" value="TreeGrafter"/>
</dbReference>
<feature type="domain" description="Guanylate cyclase" evidence="9">
    <location>
        <begin position="1"/>
        <end position="54"/>
    </location>
</feature>
<keyword evidence="4 8" id="KW-1133">Transmembrane helix</keyword>
<dbReference type="GO" id="GO:0005886">
    <property type="term" value="C:plasma membrane"/>
    <property type="evidence" value="ECO:0007669"/>
    <property type="project" value="TreeGrafter"/>
</dbReference>
<keyword evidence="2 8" id="KW-0812">Transmembrane</keyword>
<evidence type="ECO:0000256" key="6">
    <source>
        <dbReference type="ARBA" id="ARBA00023239"/>
    </source>
</evidence>
<evidence type="ECO:0000256" key="8">
    <source>
        <dbReference type="SAM" id="Phobius"/>
    </source>
</evidence>
<evidence type="ECO:0000256" key="2">
    <source>
        <dbReference type="ARBA" id="ARBA00022692"/>
    </source>
</evidence>
<comment type="caution">
    <text evidence="10">The sequence shown here is derived from an EMBL/GenBank/DDBJ whole genome shotgun (WGS) entry which is preliminary data.</text>
</comment>
<dbReference type="Proteomes" id="UP000722791">
    <property type="component" value="Unassembled WGS sequence"/>
</dbReference>
<dbReference type="InterPro" id="IPR018297">
    <property type="entry name" value="A/G_cyclase_CS"/>
</dbReference>
<evidence type="ECO:0000256" key="1">
    <source>
        <dbReference type="ARBA" id="ARBA00004370"/>
    </source>
</evidence>
<accession>A0A8J4LR61</accession>
<keyword evidence="6 7" id="KW-0456">Lyase</keyword>
<protein>
    <recommendedName>
        <fullName evidence="9">Guanylate cyclase domain-containing protein</fullName>
    </recommendedName>
</protein>
<dbReference type="InterPro" id="IPR029787">
    <property type="entry name" value="Nucleotide_cyclase"/>
</dbReference>
<dbReference type="PROSITE" id="PS00452">
    <property type="entry name" value="GUANYLATE_CYCLASE_1"/>
    <property type="match status" value="1"/>
</dbReference>
<evidence type="ECO:0000313" key="11">
    <source>
        <dbReference type="Proteomes" id="UP000722791"/>
    </source>
</evidence>
<dbReference type="GO" id="GO:0004016">
    <property type="term" value="F:adenylate cyclase activity"/>
    <property type="evidence" value="ECO:0007669"/>
    <property type="project" value="TreeGrafter"/>
</dbReference>
<evidence type="ECO:0000259" key="9">
    <source>
        <dbReference type="PROSITE" id="PS50125"/>
    </source>
</evidence>
<name>A0A8J4LR61_9CHLO</name>
<dbReference type="GO" id="GO:0000166">
    <property type="term" value="F:nucleotide binding"/>
    <property type="evidence" value="ECO:0007669"/>
    <property type="project" value="UniProtKB-KW"/>
</dbReference>
<dbReference type="GO" id="GO:0035556">
    <property type="term" value="P:intracellular signal transduction"/>
    <property type="evidence" value="ECO:0007669"/>
    <property type="project" value="InterPro"/>
</dbReference>
<evidence type="ECO:0000256" key="4">
    <source>
        <dbReference type="ARBA" id="ARBA00022989"/>
    </source>
</evidence>
<evidence type="ECO:0000256" key="7">
    <source>
        <dbReference type="RuleBase" id="RU000405"/>
    </source>
</evidence>
<dbReference type="PANTHER" id="PTHR11920">
    <property type="entry name" value="GUANYLYL CYCLASE"/>
    <property type="match status" value="1"/>
</dbReference>
<comment type="similarity">
    <text evidence="7">Belongs to the adenylyl cyclase class-4/guanylyl cyclase family.</text>
</comment>
<proteinExistence type="inferred from homology"/>
<dbReference type="EMBL" id="BNCQ01000020">
    <property type="protein sequence ID" value="GIM05896.1"/>
    <property type="molecule type" value="Genomic_DNA"/>
</dbReference>
<comment type="subcellular location">
    <subcellularLocation>
        <location evidence="1">Membrane</location>
    </subcellularLocation>
</comment>
<evidence type="ECO:0000256" key="5">
    <source>
        <dbReference type="ARBA" id="ARBA00023136"/>
    </source>
</evidence>
<dbReference type="PANTHER" id="PTHR11920:SF335">
    <property type="entry name" value="GUANYLATE CYCLASE"/>
    <property type="match status" value="1"/>
</dbReference>
<gene>
    <name evidence="10" type="ORF">Vretimale_10301</name>
</gene>
<dbReference type="GO" id="GO:0007168">
    <property type="term" value="P:receptor guanylyl cyclase signaling pathway"/>
    <property type="evidence" value="ECO:0007669"/>
    <property type="project" value="TreeGrafter"/>
</dbReference>
<organism evidence="10 11">
    <name type="scientific">Volvox reticuliferus</name>
    <dbReference type="NCBI Taxonomy" id="1737510"/>
    <lineage>
        <taxon>Eukaryota</taxon>
        <taxon>Viridiplantae</taxon>
        <taxon>Chlorophyta</taxon>
        <taxon>core chlorophytes</taxon>
        <taxon>Chlorophyceae</taxon>
        <taxon>CS clade</taxon>
        <taxon>Chlamydomonadales</taxon>
        <taxon>Volvocaceae</taxon>
        <taxon>Volvox</taxon>
    </lineage>
</organism>
<evidence type="ECO:0000313" key="10">
    <source>
        <dbReference type="EMBL" id="GIM05896.1"/>
    </source>
</evidence>
<dbReference type="SUPFAM" id="SSF55073">
    <property type="entry name" value="Nucleotide cyclase"/>
    <property type="match status" value="1"/>
</dbReference>
<dbReference type="Gene3D" id="3.30.70.1230">
    <property type="entry name" value="Nucleotide cyclase"/>
    <property type="match status" value="1"/>
</dbReference>
<dbReference type="PROSITE" id="PS50125">
    <property type="entry name" value="GUANYLATE_CYCLASE_2"/>
    <property type="match status" value="1"/>
</dbReference>
<dbReference type="InterPro" id="IPR050401">
    <property type="entry name" value="Cyclic_nucleotide_synthase"/>
</dbReference>
<feature type="transmembrane region" description="Helical" evidence="8">
    <location>
        <begin position="103"/>
        <end position="123"/>
    </location>
</feature>
<dbReference type="GO" id="GO:0004383">
    <property type="term" value="F:guanylate cyclase activity"/>
    <property type="evidence" value="ECO:0007669"/>
    <property type="project" value="TreeGrafter"/>
</dbReference>
<keyword evidence="3" id="KW-0547">Nucleotide-binding</keyword>
<dbReference type="CDD" id="cd07302">
    <property type="entry name" value="CHD"/>
    <property type="match status" value="1"/>
</dbReference>
<dbReference type="Pfam" id="PF00211">
    <property type="entry name" value="Guanylate_cyc"/>
    <property type="match status" value="1"/>
</dbReference>
<dbReference type="InterPro" id="IPR001054">
    <property type="entry name" value="A/G_cyclase"/>
</dbReference>
<sequence length="145" mass="15685">MLRAASEMSLPTTGGAIKMRIGLHSGPVVSGVVGQRMPRFCLFGDTVNTASRMESTGVPGCIHVSEPTQNLLGGEDWVPTGGIEVQFVLQLYMPSNAFNYKAVILYCCVLCPVLSLMPLMPYISNLRLWPSMERTECCTLASGIV</sequence>
<dbReference type="AlphaFoldDB" id="A0A8J4LR61"/>